<evidence type="ECO:0000256" key="1">
    <source>
        <dbReference type="SAM" id="MobiDB-lite"/>
    </source>
</evidence>
<feature type="compositionally biased region" description="Low complexity" evidence="1">
    <location>
        <begin position="643"/>
        <end position="654"/>
    </location>
</feature>
<dbReference type="PANTHER" id="PTHR23242:SF9">
    <property type="entry name" value="TRANSCRIPTION FACTOR HOXA13"/>
    <property type="match status" value="1"/>
</dbReference>
<proteinExistence type="predicted"/>
<dbReference type="Proteomes" id="UP001320420">
    <property type="component" value="Unassembled WGS sequence"/>
</dbReference>
<reference evidence="2 3" key="1">
    <citation type="submission" date="2024-02" db="EMBL/GenBank/DDBJ databases">
        <title>De novo assembly and annotation of 12 fungi associated with fruit tree decline syndrome in Ontario, Canada.</title>
        <authorList>
            <person name="Sulman M."/>
            <person name="Ellouze W."/>
            <person name="Ilyukhin E."/>
        </authorList>
    </citation>
    <scope>NUCLEOTIDE SEQUENCE [LARGE SCALE GENOMIC DNA]</scope>
    <source>
        <strain evidence="2 3">M11/M66-122</strain>
    </source>
</reference>
<keyword evidence="3" id="KW-1185">Reference proteome</keyword>
<gene>
    <name evidence="2" type="ORF">SLS62_010535</name>
</gene>
<evidence type="ECO:0008006" key="4">
    <source>
        <dbReference type="Google" id="ProtNLM"/>
    </source>
</evidence>
<evidence type="ECO:0000313" key="3">
    <source>
        <dbReference type="Proteomes" id="UP001320420"/>
    </source>
</evidence>
<comment type="caution">
    <text evidence="2">The sequence shown here is derived from an EMBL/GenBank/DDBJ whole genome shotgun (WGS) entry which is preliminary data.</text>
</comment>
<evidence type="ECO:0000313" key="2">
    <source>
        <dbReference type="EMBL" id="KAK7743666.1"/>
    </source>
</evidence>
<dbReference type="EMBL" id="JAKJXP020000133">
    <property type="protein sequence ID" value="KAK7743666.1"/>
    <property type="molecule type" value="Genomic_DNA"/>
</dbReference>
<sequence>MAAARPGDANTNGHTKSQTNGSLVKGSKTLKGMNGHASTGPRRTPKKRSSPGIFSRLFHTAARLSMWYMIITVVFRCPSSLEACNESSPLICKPYFQLKGAVSPHLTPYYDTYAAPYVDIAKPYYDTIDRVVISPSRTYAVKYGGPRLAQAQAYGQAQWEKQVQPRLAKGQTLVKDKYDQSVSPYVDKASAILRPYYAIAKSNALQTYHEVVLPTYAFVQPYAVQGYNTAYVFTKDTAVPSTVWAWQKTYLFLDSAIWPRLRDVYTATVEPQLVRIRERLGRYNRKTKSAAKDAASAITKSSFVKPSSPTSSSLVATSSSLSEASTRAESSFTASEAPESQDAKTADLNVGQKSPRTPDDVRELAAKTVAEDLELWQGKFSQAIEDGATEIEERVDEIAARMLEYHSAMGKSLVAQLEETVESELSQLRSTILATLEKGGDDTDKIEEQIVAAIRAAGLSIKNKAQDVRTWRQSYEQETEIAVTKAAQEHFEIIHRTRDLALQKIGMKWAWMDGITYQHWKQYHALRAQFEQWTEDLKSMVTSHPGLVSAQKAGTDVEDEAMAIAQEAAEELARLKKVASWKAISHDSSDNFDTETMRLAAEAAQQGVTEAAKDAAEDVEQAAESVTEKVKEGVESLSEEVGEVSPSSSSASGETDADTETSNADLVEPLATSDPVDGPEQIQETIIETPDGSDPFEETENTVVDTASVKSALFGAAAQAVPSRQPILDDDIIDSASSSLSSAASVVRSDVPDSITSAAQSAYTAALAKAADQYSNAMSAVSVQISGEPKPAHEELFSSVSSAYFGAVAAANSHLTEAATAASQSIYGTPTAKWIPDGVPIPTVPSLDWERVQSIAQNNWQESVNWAGQQYELAREAIGDPYESAKVAVGAAEPTPSTYLEGAEQRAQRLLDQAKHNYYAGLGLAHGRYSEFLSSASSAMNSLTATPTPTDIKGSASSAASVANESIASAASAAGEAVGNAGSAATDAAGSVIDSVTGAASEAGDKVVEKWDYVISQVSSQVYGAPTPTPWYQNLYEAAGDYASAAGEAAGDYASAAGQAAGNYASAAGGYASSATDAAADQYAAVTSAAGGYASSAGDAASSNYAVVSSLISELVVGKEPTFTESVYSRLAGAYSSGTASALSYASGASETAASAAGEATDAVKDTLEKVKDEL</sequence>
<feature type="region of interest" description="Disordered" evidence="1">
    <location>
        <begin position="1"/>
        <end position="51"/>
    </location>
</feature>
<feature type="region of interest" description="Disordered" evidence="1">
    <location>
        <begin position="603"/>
        <end position="679"/>
    </location>
</feature>
<protein>
    <recommendedName>
        <fullName evidence="4">Transcription factor hoxa13</fullName>
    </recommendedName>
</protein>
<dbReference type="AlphaFoldDB" id="A0AAN9U9D2"/>
<feature type="compositionally biased region" description="Polar residues" evidence="1">
    <location>
        <begin position="9"/>
        <end position="22"/>
    </location>
</feature>
<name>A0AAN9U9D2_9PEZI</name>
<dbReference type="PANTHER" id="PTHR23242">
    <property type="entry name" value="TRANSCRIPTION FACTOR HOXA13"/>
    <property type="match status" value="1"/>
</dbReference>
<organism evidence="2 3">
    <name type="scientific">Diatrype stigma</name>
    <dbReference type="NCBI Taxonomy" id="117547"/>
    <lineage>
        <taxon>Eukaryota</taxon>
        <taxon>Fungi</taxon>
        <taxon>Dikarya</taxon>
        <taxon>Ascomycota</taxon>
        <taxon>Pezizomycotina</taxon>
        <taxon>Sordariomycetes</taxon>
        <taxon>Xylariomycetidae</taxon>
        <taxon>Xylariales</taxon>
        <taxon>Diatrypaceae</taxon>
        <taxon>Diatrype</taxon>
    </lineage>
</organism>
<feature type="region of interest" description="Disordered" evidence="1">
    <location>
        <begin position="327"/>
        <end position="360"/>
    </location>
</feature>
<accession>A0AAN9U9D2</accession>